<keyword evidence="2" id="KW-0694">RNA-binding</keyword>
<keyword evidence="2" id="KW-0820">tRNA-binding</keyword>
<keyword evidence="2" id="KW-0378">Hydrolase</keyword>
<dbReference type="GO" id="GO:0106026">
    <property type="term" value="F:Gly-tRNA(Ala) deacylase activity"/>
    <property type="evidence" value="ECO:0007669"/>
    <property type="project" value="UniProtKB-UniRule"/>
</dbReference>
<dbReference type="EMBL" id="PDCG01000001">
    <property type="protein sequence ID" value="RBP98546.1"/>
    <property type="molecule type" value="Genomic_DNA"/>
</dbReference>
<accession>A0A366K9Y6</accession>
<dbReference type="GO" id="GO:0000049">
    <property type="term" value="F:tRNA binding"/>
    <property type="evidence" value="ECO:0007669"/>
    <property type="project" value="UniProtKB-UniRule"/>
</dbReference>
<comment type="caution">
    <text evidence="3">The sequence shown here is derived from an EMBL/GenBank/DDBJ whole genome shotgun (WGS) entry which is preliminary data.</text>
</comment>
<evidence type="ECO:0000256" key="2">
    <source>
        <dbReference type="HAMAP-Rule" id="MF_00518"/>
    </source>
</evidence>
<dbReference type="GO" id="GO:0051500">
    <property type="term" value="F:D-tyrosyl-tRNA(Tyr) deacylase activity"/>
    <property type="evidence" value="ECO:0007669"/>
    <property type="project" value="TreeGrafter"/>
</dbReference>
<dbReference type="RefSeq" id="WP_113859519.1">
    <property type="nucleotide sequence ID" value="NZ_PDCG01000001.1"/>
</dbReference>
<dbReference type="OrthoDB" id="9801395at2"/>
<dbReference type="Proteomes" id="UP000252530">
    <property type="component" value="Unassembled WGS sequence"/>
</dbReference>
<sequence>MRIVLQRVSRASVDVLGEQTGRLDETFTPQHITQGYLLLVGVSDDDGQEQIDWLAHKIARLRLFEDEQGKTNLSIGQIGGQVLSISQFTLYADVRKGNRPSFIAAGKPDHAKMVWEGFNKALETDGLTVKRGRFGAHMRLDLVNDGPMTICMDTEQLMGH</sequence>
<comment type="function">
    <text evidence="2">An aminoacyl-tRNA editing enzyme that deacylates mischarged D-aminoacyl-tRNAs. Also deacylates mischarged glycyl-tRNA(Ala), protecting cells against glycine mischarging by AlaRS. Acts via tRNA-based rather than protein-based catalysis; rejects L-amino acids rather than detecting D-amino acids in the active site. By recycling D-aminoacyl-tRNA to D-amino acids and free tRNA molecules, this enzyme counteracts the toxicity associated with the formation of D-aminoacyl-tRNA entities in vivo and helps enforce protein L-homochirality.</text>
</comment>
<evidence type="ECO:0000313" key="3">
    <source>
        <dbReference type="EMBL" id="RBP98546.1"/>
    </source>
</evidence>
<comment type="catalytic activity">
    <reaction evidence="2">
        <text>a D-aminoacyl-tRNA + H2O = a tRNA + a D-alpha-amino acid + H(+)</text>
        <dbReference type="Rhea" id="RHEA:13953"/>
        <dbReference type="Rhea" id="RHEA-COMP:10123"/>
        <dbReference type="Rhea" id="RHEA-COMP:10124"/>
        <dbReference type="ChEBI" id="CHEBI:15377"/>
        <dbReference type="ChEBI" id="CHEBI:15378"/>
        <dbReference type="ChEBI" id="CHEBI:59871"/>
        <dbReference type="ChEBI" id="CHEBI:78442"/>
        <dbReference type="ChEBI" id="CHEBI:79333"/>
        <dbReference type="EC" id="3.1.1.96"/>
    </reaction>
</comment>
<dbReference type="Gene3D" id="3.50.80.10">
    <property type="entry name" value="D-tyrosyl-tRNA(Tyr) deacylase"/>
    <property type="match status" value="1"/>
</dbReference>
<evidence type="ECO:0000256" key="1">
    <source>
        <dbReference type="ARBA" id="ARBA00009673"/>
    </source>
</evidence>
<dbReference type="PANTHER" id="PTHR10472:SF5">
    <property type="entry name" value="D-AMINOACYL-TRNA DEACYLASE 1"/>
    <property type="match status" value="1"/>
</dbReference>
<dbReference type="GO" id="GO:0019478">
    <property type="term" value="P:D-amino acid catabolic process"/>
    <property type="evidence" value="ECO:0007669"/>
    <property type="project" value="UniProtKB-UniRule"/>
</dbReference>
<feature type="short sequence motif" description="Gly-cisPro motif, important for rejection of L-amino acids" evidence="2">
    <location>
        <begin position="146"/>
        <end position="147"/>
    </location>
</feature>
<dbReference type="FunFam" id="3.50.80.10:FF:000001">
    <property type="entry name" value="D-aminoacyl-tRNA deacylase"/>
    <property type="match status" value="1"/>
</dbReference>
<dbReference type="AlphaFoldDB" id="A0A366K9Y6"/>
<dbReference type="SUPFAM" id="SSF69500">
    <property type="entry name" value="DTD-like"/>
    <property type="match status" value="1"/>
</dbReference>
<comment type="domain">
    <text evidence="2">A Gly-cisPro motif from one monomer fits into the active site of the other monomer to allow specific chiral rejection of L-amino acids.</text>
</comment>
<name>A0A366K9Y6_9BIFI</name>
<comment type="catalytic activity">
    <reaction evidence="2">
        <text>glycyl-tRNA(Ala) + H2O = tRNA(Ala) + glycine + H(+)</text>
        <dbReference type="Rhea" id="RHEA:53744"/>
        <dbReference type="Rhea" id="RHEA-COMP:9657"/>
        <dbReference type="Rhea" id="RHEA-COMP:13640"/>
        <dbReference type="ChEBI" id="CHEBI:15377"/>
        <dbReference type="ChEBI" id="CHEBI:15378"/>
        <dbReference type="ChEBI" id="CHEBI:57305"/>
        <dbReference type="ChEBI" id="CHEBI:78442"/>
        <dbReference type="ChEBI" id="CHEBI:78522"/>
    </reaction>
</comment>
<comment type="subunit">
    <text evidence="2">Homodimer.</text>
</comment>
<dbReference type="Pfam" id="PF02580">
    <property type="entry name" value="Tyr_Deacylase"/>
    <property type="match status" value="1"/>
</dbReference>
<dbReference type="PANTHER" id="PTHR10472">
    <property type="entry name" value="D-TYROSYL-TRNA TYR DEACYLASE"/>
    <property type="match status" value="1"/>
</dbReference>
<comment type="subcellular location">
    <subcellularLocation>
        <location evidence="2">Cytoplasm</location>
    </subcellularLocation>
</comment>
<organism evidence="3 4">
    <name type="scientific">Bifidobacterium aemilianum</name>
    <dbReference type="NCBI Taxonomy" id="2493120"/>
    <lineage>
        <taxon>Bacteria</taxon>
        <taxon>Bacillati</taxon>
        <taxon>Actinomycetota</taxon>
        <taxon>Actinomycetes</taxon>
        <taxon>Bifidobacteriales</taxon>
        <taxon>Bifidobacteriaceae</taxon>
        <taxon>Bifidobacterium</taxon>
    </lineage>
</organism>
<proteinExistence type="inferred from homology"/>
<dbReference type="NCBIfam" id="TIGR00256">
    <property type="entry name" value="D-aminoacyl-tRNA deacylase"/>
    <property type="match status" value="1"/>
</dbReference>
<comment type="similarity">
    <text evidence="1 2">Belongs to the DTD family.</text>
</comment>
<dbReference type="InterPro" id="IPR003732">
    <property type="entry name" value="Daa-tRNA_deacyls_DTD"/>
</dbReference>
<dbReference type="EC" id="3.1.1.96" evidence="2"/>
<reference evidence="3 4" key="1">
    <citation type="submission" date="2017-10" db="EMBL/GenBank/DDBJ databases">
        <title>Bifidobacterium xylocopum sp. nov. and Bifidobacterium aemilianum sp. nov., from the carpenter bee (Xylocopa violacea) digestive tract.</title>
        <authorList>
            <person name="Alberoni D."/>
            <person name="Baffoni L."/>
            <person name="Di Gioia D."/>
            <person name="Gaggia F."/>
            <person name="Biavati B."/>
        </authorList>
    </citation>
    <scope>NUCLEOTIDE SEQUENCE [LARGE SCALE GENOMIC DNA]</scope>
    <source>
        <strain evidence="3 4">XV10</strain>
    </source>
</reference>
<dbReference type="EC" id="3.1.1.-" evidence="2"/>
<dbReference type="GO" id="GO:0005737">
    <property type="term" value="C:cytoplasm"/>
    <property type="evidence" value="ECO:0007669"/>
    <property type="project" value="UniProtKB-SubCell"/>
</dbReference>
<evidence type="ECO:0000313" key="4">
    <source>
        <dbReference type="Proteomes" id="UP000252530"/>
    </source>
</evidence>
<dbReference type="GO" id="GO:0043908">
    <property type="term" value="F:Ser(Gly)-tRNA(Ala) hydrolase activity"/>
    <property type="evidence" value="ECO:0007669"/>
    <property type="project" value="UniProtKB-UniRule"/>
</dbReference>
<dbReference type="HAMAP" id="MF_00518">
    <property type="entry name" value="Deacylase_Dtd"/>
    <property type="match status" value="1"/>
</dbReference>
<keyword evidence="4" id="KW-1185">Reference proteome</keyword>
<dbReference type="InterPro" id="IPR023509">
    <property type="entry name" value="DTD-like_sf"/>
</dbReference>
<gene>
    <name evidence="2" type="primary">dtd</name>
    <name evidence="3" type="ORF">CRD60_01430</name>
</gene>
<protein>
    <recommendedName>
        <fullName evidence="2">D-aminoacyl-tRNA deacylase</fullName>
        <shortName evidence="2">DTD</shortName>
        <ecNumber evidence="2">3.1.1.96</ecNumber>
    </recommendedName>
    <alternativeName>
        <fullName evidence="2">Gly-tRNA(Ala) deacylase</fullName>
        <ecNumber evidence="2">3.1.1.-</ecNumber>
    </alternativeName>
</protein>
<keyword evidence="2" id="KW-0963">Cytoplasm</keyword>